<keyword evidence="3" id="KW-1185">Reference proteome</keyword>
<dbReference type="Proteomes" id="UP001596201">
    <property type="component" value="Unassembled WGS sequence"/>
</dbReference>
<evidence type="ECO:0000259" key="1">
    <source>
        <dbReference type="Pfam" id="PF26408"/>
    </source>
</evidence>
<evidence type="ECO:0000313" key="2">
    <source>
        <dbReference type="EMBL" id="MFC5367298.1"/>
    </source>
</evidence>
<dbReference type="EMBL" id="JBHSKX010000002">
    <property type="protein sequence ID" value="MFC5367298.1"/>
    <property type="molecule type" value="Genomic_DNA"/>
</dbReference>
<accession>A0ABD5RBG2</accession>
<name>A0ABD5RBG2_9EURY</name>
<dbReference type="RefSeq" id="WP_227229559.1">
    <property type="nucleotide sequence ID" value="NZ_JAJCVJ010000002.1"/>
</dbReference>
<gene>
    <name evidence="2" type="ORF">ACFPJ5_10120</name>
</gene>
<sequence length="62" mass="6752">MSRSRPPTTDDGPPKTLLICPDCGHESHLDGDWQTHLEPTVEGTVRVSICPVCDGEIARRPA</sequence>
<dbReference type="Pfam" id="PF26408">
    <property type="entry name" value="DUF8106"/>
    <property type="match status" value="1"/>
</dbReference>
<dbReference type="InterPro" id="IPR058419">
    <property type="entry name" value="DUF8106"/>
</dbReference>
<proteinExistence type="predicted"/>
<reference evidence="2 3" key="1">
    <citation type="journal article" date="2019" name="Int. J. Syst. Evol. Microbiol.">
        <title>The Global Catalogue of Microorganisms (GCM) 10K type strain sequencing project: providing services to taxonomists for standard genome sequencing and annotation.</title>
        <authorList>
            <consortium name="The Broad Institute Genomics Platform"/>
            <consortium name="The Broad Institute Genome Sequencing Center for Infectious Disease"/>
            <person name="Wu L."/>
            <person name="Ma J."/>
        </authorList>
    </citation>
    <scope>NUCLEOTIDE SEQUENCE [LARGE SCALE GENOMIC DNA]</scope>
    <source>
        <strain evidence="2 3">CGMCC 1.12237</strain>
    </source>
</reference>
<feature type="domain" description="DUF8106" evidence="1">
    <location>
        <begin position="14"/>
        <end position="60"/>
    </location>
</feature>
<dbReference type="AlphaFoldDB" id="A0ABD5RBG2"/>
<evidence type="ECO:0000313" key="3">
    <source>
        <dbReference type="Proteomes" id="UP001596201"/>
    </source>
</evidence>
<comment type="caution">
    <text evidence="2">The sequence shown here is derived from an EMBL/GenBank/DDBJ whole genome shotgun (WGS) entry which is preliminary data.</text>
</comment>
<organism evidence="2 3">
    <name type="scientific">Salinirubrum litoreum</name>
    <dbReference type="NCBI Taxonomy" id="1126234"/>
    <lineage>
        <taxon>Archaea</taxon>
        <taxon>Methanobacteriati</taxon>
        <taxon>Methanobacteriota</taxon>
        <taxon>Stenosarchaea group</taxon>
        <taxon>Halobacteria</taxon>
        <taxon>Halobacteriales</taxon>
        <taxon>Haloferacaceae</taxon>
        <taxon>Salinirubrum</taxon>
    </lineage>
</organism>
<protein>
    <recommendedName>
        <fullName evidence="1">DUF8106 domain-containing protein</fullName>
    </recommendedName>
</protein>